<dbReference type="InterPro" id="IPR011006">
    <property type="entry name" value="CheY-like_superfamily"/>
</dbReference>
<proteinExistence type="predicted"/>
<feature type="compositionally biased region" description="Polar residues" evidence="7">
    <location>
        <begin position="401"/>
        <end position="415"/>
    </location>
</feature>
<dbReference type="InterPro" id="IPR003661">
    <property type="entry name" value="HisK_dim/P_dom"/>
</dbReference>
<feature type="region of interest" description="Disordered" evidence="7">
    <location>
        <begin position="213"/>
        <end position="315"/>
    </location>
</feature>
<dbReference type="Pfam" id="PF01590">
    <property type="entry name" value="GAF"/>
    <property type="match status" value="1"/>
</dbReference>
<evidence type="ECO:0000313" key="10">
    <source>
        <dbReference type="EMBL" id="TDL17923.1"/>
    </source>
</evidence>
<dbReference type="PANTHER" id="PTHR43047:SF72">
    <property type="entry name" value="OSMOSENSING HISTIDINE PROTEIN KINASE SLN1"/>
    <property type="match status" value="1"/>
</dbReference>
<dbReference type="InterPro" id="IPR004358">
    <property type="entry name" value="Sig_transdc_His_kin-like_C"/>
</dbReference>
<dbReference type="SUPFAM" id="SSF55874">
    <property type="entry name" value="ATPase domain of HSP90 chaperone/DNA topoisomerase II/histidine kinase"/>
    <property type="match status" value="1"/>
</dbReference>
<feature type="region of interest" description="Disordered" evidence="7">
    <location>
        <begin position="679"/>
        <end position="733"/>
    </location>
</feature>
<dbReference type="InterPro" id="IPR003018">
    <property type="entry name" value="GAF"/>
</dbReference>
<dbReference type="Gene3D" id="3.30.565.10">
    <property type="entry name" value="Histidine kinase-like ATPase, C-terminal domain"/>
    <property type="match status" value="1"/>
</dbReference>
<dbReference type="GO" id="GO:0009927">
    <property type="term" value="F:histidine phosphotransfer kinase activity"/>
    <property type="evidence" value="ECO:0007669"/>
    <property type="project" value="TreeGrafter"/>
</dbReference>
<dbReference type="InterPro" id="IPR001789">
    <property type="entry name" value="Sig_transdc_resp-reg_receiver"/>
</dbReference>
<feature type="region of interest" description="Disordered" evidence="7">
    <location>
        <begin position="339"/>
        <end position="462"/>
    </location>
</feature>
<feature type="compositionally biased region" description="Polar residues" evidence="7">
    <location>
        <begin position="230"/>
        <end position="245"/>
    </location>
</feature>
<evidence type="ECO:0000256" key="6">
    <source>
        <dbReference type="PROSITE-ProRule" id="PRU00169"/>
    </source>
</evidence>
<feature type="domain" description="Histidine kinase" evidence="8">
    <location>
        <begin position="1306"/>
        <end position="1568"/>
    </location>
</feature>
<dbReference type="VEuPathDB" id="FungiDB:BD410DRAFT_753777"/>
<protein>
    <recommendedName>
        <fullName evidence="2">histidine kinase</fullName>
        <ecNumber evidence="2">2.7.13.3</ecNumber>
    </recommendedName>
</protein>
<reference evidence="10 11" key="1">
    <citation type="submission" date="2018-06" db="EMBL/GenBank/DDBJ databases">
        <title>A transcriptomic atlas of mushroom development highlights an independent origin of complex multicellularity.</title>
        <authorList>
            <consortium name="DOE Joint Genome Institute"/>
            <person name="Krizsan K."/>
            <person name="Almasi E."/>
            <person name="Merenyi Z."/>
            <person name="Sahu N."/>
            <person name="Viragh M."/>
            <person name="Koszo T."/>
            <person name="Mondo S."/>
            <person name="Kiss B."/>
            <person name="Balint B."/>
            <person name="Kues U."/>
            <person name="Barry K."/>
            <person name="Hegedus J.C."/>
            <person name="Henrissat B."/>
            <person name="Johnson J."/>
            <person name="Lipzen A."/>
            <person name="Ohm R."/>
            <person name="Nagy I."/>
            <person name="Pangilinan J."/>
            <person name="Yan J."/>
            <person name="Xiong Y."/>
            <person name="Grigoriev I.V."/>
            <person name="Hibbett D.S."/>
            <person name="Nagy L.G."/>
        </authorList>
    </citation>
    <scope>NUCLEOTIDE SEQUENCE [LARGE SCALE GENOMIC DNA]</scope>
    <source>
        <strain evidence="10 11">SZMC22713</strain>
    </source>
</reference>
<feature type="region of interest" description="Disordered" evidence="7">
    <location>
        <begin position="605"/>
        <end position="650"/>
    </location>
</feature>
<dbReference type="Gene3D" id="1.10.287.130">
    <property type="match status" value="1"/>
</dbReference>
<accession>A0A4Y7PR55</accession>
<dbReference type="GO" id="GO:0005886">
    <property type="term" value="C:plasma membrane"/>
    <property type="evidence" value="ECO:0007669"/>
    <property type="project" value="TreeGrafter"/>
</dbReference>
<dbReference type="Proteomes" id="UP000294933">
    <property type="component" value="Unassembled WGS sequence"/>
</dbReference>
<name>A0A4Y7PR55_9AGAM</name>
<feature type="compositionally biased region" description="Pro residues" evidence="7">
    <location>
        <begin position="851"/>
        <end position="860"/>
    </location>
</feature>
<feature type="region of interest" description="Disordered" evidence="7">
    <location>
        <begin position="1725"/>
        <end position="1763"/>
    </location>
</feature>
<evidence type="ECO:0000259" key="9">
    <source>
        <dbReference type="PROSITE" id="PS50110"/>
    </source>
</evidence>
<keyword evidence="5" id="KW-0418">Kinase</keyword>
<dbReference type="EMBL" id="ML170214">
    <property type="protein sequence ID" value="TDL17923.1"/>
    <property type="molecule type" value="Genomic_DNA"/>
</dbReference>
<dbReference type="SUPFAM" id="SSF47384">
    <property type="entry name" value="Homodimeric domain of signal transducing histidine kinase"/>
    <property type="match status" value="1"/>
</dbReference>
<keyword evidence="3 6" id="KW-0597">Phosphoprotein</keyword>
<dbReference type="InterPro" id="IPR005467">
    <property type="entry name" value="His_kinase_dom"/>
</dbReference>
<feature type="compositionally biased region" description="Basic and acidic residues" evidence="7">
    <location>
        <begin position="382"/>
        <end position="395"/>
    </location>
</feature>
<feature type="region of interest" description="Disordered" evidence="7">
    <location>
        <begin position="527"/>
        <end position="592"/>
    </location>
</feature>
<feature type="domain" description="Response regulatory" evidence="9">
    <location>
        <begin position="1830"/>
        <end position="1962"/>
    </location>
</feature>
<evidence type="ECO:0000256" key="5">
    <source>
        <dbReference type="ARBA" id="ARBA00022777"/>
    </source>
</evidence>
<feature type="compositionally biased region" description="Gly residues" evidence="7">
    <location>
        <begin position="899"/>
        <end position="921"/>
    </location>
</feature>
<dbReference type="CDD" id="cd17546">
    <property type="entry name" value="REC_hyHK_CKI1_RcsC-like"/>
    <property type="match status" value="1"/>
</dbReference>
<dbReference type="SMART" id="SM00448">
    <property type="entry name" value="REC"/>
    <property type="match status" value="1"/>
</dbReference>
<feature type="compositionally biased region" description="Polar residues" evidence="7">
    <location>
        <begin position="255"/>
        <end position="277"/>
    </location>
</feature>
<dbReference type="PRINTS" id="PR00344">
    <property type="entry name" value="BCTRLSENSOR"/>
</dbReference>
<feature type="compositionally biased region" description="Basic and acidic residues" evidence="7">
    <location>
        <begin position="418"/>
        <end position="429"/>
    </location>
</feature>
<dbReference type="PANTHER" id="PTHR43047">
    <property type="entry name" value="TWO-COMPONENT HISTIDINE PROTEIN KINASE"/>
    <property type="match status" value="1"/>
</dbReference>
<dbReference type="PROSITE" id="PS50109">
    <property type="entry name" value="HIS_KIN"/>
    <property type="match status" value="1"/>
</dbReference>
<feature type="compositionally biased region" description="Polar residues" evidence="7">
    <location>
        <begin position="287"/>
        <end position="297"/>
    </location>
</feature>
<evidence type="ECO:0000259" key="8">
    <source>
        <dbReference type="PROSITE" id="PS50109"/>
    </source>
</evidence>
<feature type="compositionally biased region" description="Polar residues" evidence="7">
    <location>
        <begin position="822"/>
        <end position="834"/>
    </location>
</feature>
<feature type="compositionally biased region" description="Low complexity" evidence="7">
    <location>
        <begin position="27"/>
        <end position="36"/>
    </location>
</feature>
<feature type="compositionally biased region" description="Basic and acidic residues" evidence="7">
    <location>
        <begin position="213"/>
        <end position="225"/>
    </location>
</feature>
<dbReference type="OrthoDB" id="21225at2759"/>
<dbReference type="FunFam" id="1.10.287.130:FF:000023">
    <property type="entry name" value="Sensor histidine kinase/response regulator, putative"/>
    <property type="match status" value="1"/>
</dbReference>
<dbReference type="SMART" id="SM00065">
    <property type="entry name" value="GAF"/>
    <property type="match status" value="2"/>
</dbReference>
<evidence type="ECO:0000256" key="3">
    <source>
        <dbReference type="ARBA" id="ARBA00022553"/>
    </source>
</evidence>
<feature type="compositionally biased region" description="Basic and acidic residues" evidence="7">
    <location>
        <begin position="762"/>
        <end position="782"/>
    </location>
</feature>
<dbReference type="Gene3D" id="3.30.450.40">
    <property type="match status" value="1"/>
</dbReference>
<sequence length="1966" mass="211370">MTLHDWSQFLAAYADGRWSPNRTPQRPSTTLSLSSPSPMPPLPTDLFLPSLPSNSGTDSDDFSGSASASTGASAGSSGSSAPSSAPSTFAPYTRFTRAHSDDVQSPPLPTKNPDVSRISQRAASTAPLRVPIPPSPLPHLHLVPTQSVPATKVSPSSPVGGGSSGIAQADIITAAATVRWAASSHPSLAPLALPSPERELMDPMRGVTVAVKTEKRMSSDSDVRLRVLSVQPSSASWSSEGSTPDSAEIGKRMSTESNPRQRLSPVRPTSTPRTAEVSSSSTESNSAIGQSTSNAQSGRRRSLEGSGNVLNNAIHDRMDTTSGLMKSLKRMSIGDEVHSRVIPLGDSPRTPLSKTSDESSSVDDRVLIDGMNETMGSGEGSAGHDRYTRQDEHPGVDGLPASNSSSDNVQTQATEITPAKKRDDIDKQNPLRKSAITNYPRGGIGGPLPGSASAPPTLHPRPEREAYDELEGDYFGHAVHHKRKDQTRAGAEDGVGSDETVKGVRVVDGFDGGVFVDGKAEVEVEREDLDTVQETPEEEEGEGARHRRRVREMGTTSFFGPSHSQPGIGLRQQQQQQQQQGERKPAEVEVEVDTELDEDTARMLFGVNSPPAFPNTSPRRPHSRLSESSRSSSRGVRGGDGAPEGMKRQIQHQHLSPNYAPGDTHHHQALLSHQLHHQYLSRSGGGGGTSSAQQAIHSHSLPNTPRRGQLPRQTSSPLPASGSPPAEDDDAAGGGLRLREHEHEHEGGLEYAGVMCDGDGDVIGHSKAHQERERERELHPNDAYEYYPSETGSGSQSGSASGSGSGSGSSRTISATRVPVVFSSSPEDASSTIPLPSEILPQPQVTTQVVHPPPPPPQLVPPQLVAPQTRPSALPRPPASIGTAARALGLGLGFGSGVGSGSGSGSGGSGGGGGASGGSGSGDAVWSTRDGYTEKGYLAPPNPKDEIERRRALYKFNVLNTSPDANFDRIAYLAKLVFSTKVVSISLVDEHDVWFKSAVGVALTTVPRNASFSAHAILQRNDEPTVVLDSANDWRFARNPMVAETPFVRFWAAAPLRTQDGFNIGTLCIMDDQPRTEFSPKQRHTLKEFAAVVMREMELWRDKIQLRIRERIQNSMEQFTRECLEIDRETEAGADALLTGGSMEKVYERAARLVKRTLDVEGAVVMDVSHVEVLETTKAEAMISIVSHHGDASTSVHSVSNAEYAKIRDFFVKFPQGKVTEGVVPLCFRSMLPTTRIQHALLVPIFNIDKQPFALLCAYNTADHVKPFLEGHELSYLRAIGVIILSAVLKRRMILADKSKSLFISNISHELRTPLHGILAAAELLADTTLDHNQASFLRTVQACGTSLVETVNHVLDFTKLSGNSKGGGVENVILPSKVNLMQLVEEAAEGSWIGHRARLPSMVNPEIGSVYSPPEGDSSPVPTLKFAQPQVETVVDIGYRASGWHLCCEKGGIRRVLMNIIGNSLKFTTSGYVHITLRELPHTPDMSPSKVKVELSVLDSGKGISKDFLKNQLFHPFSQENPLMTGTGLGLAIVNSIIRSESVHGQVDVSSAEGVGTEIRITFDADACEELGHETDATFSRLNDPKPTPTVTLIGFDEPRGATLLGEVLKSYISNWWGLDIQLTSSPDLGDIVIINEDIASLIKATVEKDVARPIILLSSSRGDAVIMSNVNKFERIGGHCRIVFKPVGPSRLRQVLKACIRMVTLGEITRHASYSEVHISSSATTPALPVSRSDVNGAPAAPLSRRKSHETPLPYPTRPGMTHRPHTFHATLPTLNDVVPAAKGTPSQSPPEEDYPSSPGNTTIAVGNGGSLLKSSVGTLEKDRGRARVLVVEDNSILRDLLIKWLKTRGYRYEDATDGRDGVNAFEKGGHFDVILLDLSMPKLDGIGATTEIRAIEASRLRQFEEEESGSLPPRPTKILALTGMSSLEDKRRAFAAGVDGYLVKPVAFKTLDEMFRQLGVSHD</sequence>
<dbReference type="EC" id="2.7.13.3" evidence="2"/>
<evidence type="ECO:0000313" key="11">
    <source>
        <dbReference type="Proteomes" id="UP000294933"/>
    </source>
</evidence>
<dbReference type="Gene3D" id="3.40.50.2300">
    <property type="match status" value="1"/>
</dbReference>
<dbReference type="Pfam" id="PF00072">
    <property type="entry name" value="Response_reg"/>
    <property type="match status" value="1"/>
</dbReference>
<evidence type="ECO:0000256" key="1">
    <source>
        <dbReference type="ARBA" id="ARBA00000085"/>
    </source>
</evidence>
<feature type="region of interest" description="Disordered" evidence="7">
    <location>
        <begin position="899"/>
        <end position="927"/>
    </location>
</feature>
<feature type="compositionally biased region" description="Acidic residues" evidence="7">
    <location>
        <begin position="527"/>
        <end position="541"/>
    </location>
</feature>
<feature type="modified residue" description="4-aspartylphosphate" evidence="6">
    <location>
        <position position="1880"/>
    </location>
</feature>
<dbReference type="CDD" id="cd00082">
    <property type="entry name" value="HisKA"/>
    <property type="match status" value="1"/>
</dbReference>
<keyword evidence="4" id="KW-0808">Transferase</keyword>
<dbReference type="InterPro" id="IPR036890">
    <property type="entry name" value="HATPase_C_sf"/>
</dbReference>
<dbReference type="InterPro" id="IPR036097">
    <property type="entry name" value="HisK_dim/P_sf"/>
</dbReference>
<dbReference type="InterPro" id="IPR003594">
    <property type="entry name" value="HATPase_dom"/>
</dbReference>
<feature type="region of interest" description="Disordered" evidence="7">
    <location>
        <begin position="14"/>
        <end position="90"/>
    </location>
</feature>
<feature type="compositionally biased region" description="Polar residues" evidence="7">
    <location>
        <begin position="555"/>
        <end position="565"/>
    </location>
</feature>
<keyword evidence="11" id="KW-1185">Reference proteome</keyword>
<organism evidence="10 11">
    <name type="scientific">Rickenella mellea</name>
    <dbReference type="NCBI Taxonomy" id="50990"/>
    <lineage>
        <taxon>Eukaryota</taxon>
        <taxon>Fungi</taxon>
        <taxon>Dikarya</taxon>
        <taxon>Basidiomycota</taxon>
        <taxon>Agaricomycotina</taxon>
        <taxon>Agaricomycetes</taxon>
        <taxon>Hymenochaetales</taxon>
        <taxon>Rickenellaceae</taxon>
        <taxon>Rickenella</taxon>
    </lineage>
</organism>
<dbReference type="PROSITE" id="PS50110">
    <property type="entry name" value="RESPONSE_REGULATORY"/>
    <property type="match status" value="1"/>
</dbReference>
<evidence type="ECO:0000256" key="4">
    <source>
        <dbReference type="ARBA" id="ARBA00022679"/>
    </source>
</evidence>
<evidence type="ECO:0000256" key="7">
    <source>
        <dbReference type="SAM" id="MobiDB-lite"/>
    </source>
</evidence>
<feature type="compositionally biased region" description="Low complexity" evidence="7">
    <location>
        <begin position="62"/>
        <end position="90"/>
    </location>
</feature>
<evidence type="ECO:0000256" key="2">
    <source>
        <dbReference type="ARBA" id="ARBA00012438"/>
    </source>
</evidence>
<feature type="compositionally biased region" description="Polar residues" evidence="7">
    <location>
        <begin position="692"/>
        <end position="703"/>
    </location>
</feature>
<feature type="compositionally biased region" description="Low complexity" evidence="7">
    <location>
        <begin position="715"/>
        <end position="725"/>
    </location>
</feature>
<dbReference type="GO" id="GO:0000155">
    <property type="term" value="F:phosphorelay sensor kinase activity"/>
    <property type="evidence" value="ECO:0007669"/>
    <property type="project" value="InterPro"/>
</dbReference>
<comment type="catalytic activity">
    <reaction evidence="1">
        <text>ATP + protein L-histidine = ADP + protein N-phospho-L-histidine.</text>
        <dbReference type="EC" id="2.7.13.3"/>
    </reaction>
</comment>
<dbReference type="InterPro" id="IPR029016">
    <property type="entry name" value="GAF-like_dom_sf"/>
</dbReference>
<dbReference type="SMART" id="SM00387">
    <property type="entry name" value="HATPase_c"/>
    <property type="match status" value="1"/>
</dbReference>
<dbReference type="SMART" id="SM00388">
    <property type="entry name" value="HisKA"/>
    <property type="match status" value="1"/>
</dbReference>
<dbReference type="SUPFAM" id="SSF55781">
    <property type="entry name" value="GAF domain-like"/>
    <property type="match status" value="1"/>
</dbReference>
<dbReference type="Pfam" id="PF02518">
    <property type="entry name" value="HATPase_c"/>
    <property type="match status" value="1"/>
</dbReference>
<feature type="region of interest" description="Disordered" evidence="7">
    <location>
        <begin position="1780"/>
        <end position="1803"/>
    </location>
</feature>
<dbReference type="Pfam" id="PF00512">
    <property type="entry name" value="HisKA"/>
    <property type="match status" value="1"/>
</dbReference>
<dbReference type="SUPFAM" id="SSF52172">
    <property type="entry name" value="CheY-like"/>
    <property type="match status" value="1"/>
</dbReference>
<dbReference type="STRING" id="50990.A0A4Y7PR55"/>
<feature type="compositionally biased region" description="Low complexity" evidence="7">
    <location>
        <begin position="840"/>
        <end position="850"/>
    </location>
</feature>
<gene>
    <name evidence="10" type="ORF">BD410DRAFT_753777</name>
</gene>
<feature type="region of interest" description="Disordered" evidence="7">
    <location>
        <begin position="762"/>
        <end position="878"/>
    </location>
</feature>